<dbReference type="CDD" id="cd05233">
    <property type="entry name" value="SDR_c"/>
    <property type="match status" value="1"/>
</dbReference>
<dbReference type="PANTHER" id="PTHR42760:SF115">
    <property type="entry name" value="3-OXOACYL-[ACYL-CARRIER-PROTEIN] REDUCTASE FABG"/>
    <property type="match status" value="1"/>
</dbReference>
<evidence type="ECO:0000256" key="2">
    <source>
        <dbReference type="ARBA" id="ARBA00023002"/>
    </source>
</evidence>
<dbReference type="AlphaFoldDB" id="A0A7X6HGU6"/>
<dbReference type="InterPro" id="IPR020904">
    <property type="entry name" value="Sc_DH/Rdtase_CS"/>
</dbReference>
<sequence>MTASEAKYPELAGRAAVVTGAGRGLGEAHARALVRNRVNVVAGDIDLRLVTETARRINAEEGSAASVVPARIDVASREDHDVLAELACRRFGRLDHWINNAGIFPEAGVRSITPEQFGTTFGINVNGVLFGAQAAVAAMDGSGGSLVNMASIAAFTVRRERASYGASKAAVEHLTRFLAVELGPAGIRVNAIAPGIIDTQMAAWIHESPEVFEATMETIPLRRPGTAADVADAMLFLISDAASFITGHTLVVDGGGRYC</sequence>
<dbReference type="NCBIfam" id="NF005559">
    <property type="entry name" value="PRK07231.1"/>
    <property type="match status" value="1"/>
</dbReference>
<dbReference type="EMBL" id="JAAZSQ010000017">
    <property type="protein sequence ID" value="NKX55908.1"/>
    <property type="molecule type" value="Genomic_DNA"/>
</dbReference>
<evidence type="ECO:0000313" key="3">
    <source>
        <dbReference type="EMBL" id="NKX55908.1"/>
    </source>
</evidence>
<dbReference type="Gene3D" id="3.40.50.720">
    <property type="entry name" value="NAD(P)-binding Rossmann-like Domain"/>
    <property type="match status" value="1"/>
</dbReference>
<evidence type="ECO:0000256" key="1">
    <source>
        <dbReference type="ARBA" id="ARBA00006484"/>
    </source>
</evidence>
<dbReference type="PANTHER" id="PTHR42760">
    <property type="entry name" value="SHORT-CHAIN DEHYDROGENASES/REDUCTASES FAMILY MEMBER"/>
    <property type="match status" value="1"/>
</dbReference>
<keyword evidence="4" id="KW-1185">Reference proteome</keyword>
<keyword evidence="2" id="KW-0560">Oxidoreductase</keyword>
<dbReference type="FunFam" id="3.40.50.720:FF:000084">
    <property type="entry name" value="Short-chain dehydrogenase reductase"/>
    <property type="match status" value="1"/>
</dbReference>
<dbReference type="InterPro" id="IPR002347">
    <property type="entry name" value="SDR_fam"/>
</dbReference>
<reference evidence="3 4" key="1">
    <citation type="submission" date="2020-04" db="EMBL/GenBank/DDBJ databases">
        <title>Arthrobacter sp. nov.</title>
        <authorList>
            <person name="Liu S."/>
        </authorList>
    </citation>
    <scope>NUCLEOTIDE SEQUENCE [LARGE SCALE GENOMIC DNA]</scope>
    <source>
        <strain evidence="3 4">E918</strain>
    </source>
</reference>
<dbReference type="PROSITE" id="PS00061">
    <property type="entry name" value="ADH_SHORT"/>
    <property type="match status" value="1"/>
</dbReference>
<dbReference type="RefSeq" id="WP_168487757.1">
    <property type="nucleotide sequence ID" value="NZ_JAAZSQ010000017.1"/>
</dbReference>
<dbReference type="Proteomes" id="UP000544090">
    <property type="component" value="Unassembled WGS sequence"/>
</dbReference>
<gene>
    <name evidence="3" type="ORF">HGG74_15440</name>
</gene>
<protein>
    <submittedName>
        <fullName evidence="3">SDR family oxidoreductase</fullName>
    </submittedName>
</protein>
<proteinExistence type="inferred from homology"/>
<evidence type="ECO:0000313" key="4">
    <source>
        <dbReference type="Proteomes" id="UP000544090"/>
    </source>
</evidence>
<organism evidence="3 4">
    <name type="scientific">Arthrobacter mobilis</name>
    <dbReference type="NCBI Taxonomy" id="2724944"/>
    <lineage>
        <taxon>Bacteria</taxon>
        <taxon>Bacillati</taxon>
        <taxon>Actinomycetota</taxon>
        <taxon>Actinomycetes</taxon>
        <taxon>Micrococcales</taxon>
        <taxon>Micrococcaceae</taxon>
        <taxon>Arthrobacter</taxon>
    </lineage>
</organism>
<dbReference type="SUPFAM" id="SSF51735">
    <property type="entry name" value="NAD(P)-binding Rossmann-fold domains"/>
    <property type="match status" value="1"/>
</dbReference>
<dbReference type="PRINTS" id="PR00081">
    <property type="entry name" value="GDHRDH"/>
</dbReference>
<dbReference type="InterPro" id="IPR036291">
    <property type="entry name" value="NAD(P)-bd_dom_sf"/>
</dbReference>
<dbReference type="Pfam" id="PF13561">
    <property type="entry name" value="adh_short_C2"/>
    <property type="match status" value="1"/>
</dbReference>
<dbReference type="GO" id="GO:0016616">
    <property type="term" value="F:oxidoreductase activity, acting on the CH-OH group of donors, NAD or NADP as acceptor"/>
    <property type="evidence" value="ECO:0007669"/>
    <property type="project" value="TreeGrafter"/>
</dbReference>
<dbReference type="PRINTS" id="PR00080">
    <property type="entry name" value="SDRFAMILY"/>
</dbReference>
<comment type="caution">
    <text evidence="3">The sequence shown here is derived from an EMBL/GenBank/DDBJ whole genome shotgun (WGS) entry which is preliminary data.</text>
</comment>
<comment type="similarity">
    <text evidence="1">Belongs to the short-chain dehydrogenases/reductases (SDR) family.</text>
</comment>
<name>A0A7X6HGU6_9MICC</name>
<accession>A0A7X6HGU6</accession>